<keyword evidence="2" id="KW-0472">Membrane</keyword>
<sequence length="251" mass="26901">MASVTLAADWAAALGAVATLGGVVATLCAGWWTWRAAVPHRKATYSVEITPLLSSTHSGLSVSLGVDQLAHPHTVTLKVTNTGNREIVASSFNGEPIEFQMGARVVSVLSKDTTGNRRVPPTSIHGNALHIDPYVLHKKQQVTYKLLIDGPAPELKIRHSLSASLKPDNTQAMRSARYLAMTVGAGIAAAMISIWITPLLGDYERTAEQDFIENVRKEAYQDARRDLEKELKEKGAAGVSATPSPSAPATR</sequence>
<accession>A0AA40SBJ1</accession>
<proteinExistence type="predicted"/>
<evidence type="ECO:0000313" key="3">
    <source>
        <dbReference type="EMBL" id="MBA8943497.1"/>
    </source>
</evidence>
<name>A0AA40SBJ1_9ACTN</name>
<evidence type="ECO:0000256" key="1">
    <source>
        <dbReference type="SAM" id="MobiDB-lite"/>
    </source>
</evidence>
<dbReference type="RefSeq" id="WP_142194143.1">
    <property type="nucleotide sequence ID" value="NZ_BMSU01000002.1"/>
</dbReference>
<feature type="region of interest" description="Disordered" evidence="1">
    <location>
        <begin position="226"/>
        <end position="251"/>
    </location>
</feature>
<keyword evidence="2" id="KW-1133">Transmembrane helix</keyword>
<organism evidence="3 4">
    <name type="scientific">Streptomyces calvus</name>
    <dbReference type="NCBI Taxonomy" id="67282"/>
    <lineage>
        <taxon>Bacteria</taxon>
        <taxon>Bacillati</taxon>
        <taxon>Actinomycetota</taxon>
        <taxon>Actinomycetes</taxon>
        <taxon>Kitasatosporales</taxon>
        <taxon>Streptomycetaceae</taxon>
        <taxon>Streptomyces</taxon>
    </lineage>
</organism>
<keyword evidence="2" id="KW-0812">Transmembrane</keyword>
<reference evidence="3 4" key="1">
    <citation type="submission" date="2020-08" db="EMBL/GenBank/DDBJ databases">
        <title>Genomic Encyclopedia of Type Strains, Phase III (KMG-III): the genomes of soil and plant-associated and newly described type strains.</title>
        <authorList>
            <person name="Whitman W."/>
        </authorList>
    </citation>
    <scope>NUCLEOTIDE SEQUENCE [LARGE SCALE GENOMIC DNA]</scope>
    <source>
        <strain evidence="3 4">CECT 3271</strain>
    </source>
</reference>
<feature type="compositionally biased region" description="Polar residues" evidence="1">
    <location>
        <begin position="241"/>
        <end position="251"/>
    </location>
</feature>
<comment type="caution">
    <text evidence="3">The sequence shown here is derived from an EMBL/GenBank/DDBJ whole genome shotgun (WGS) entry which is preliminary data.</text>
</comment>
<evidence type="ECO:0000256" key="2">
    <source>
        <dbReference type="SAM" id="Phobius"/>
    </source>
</evidence>
<dbReference type="Proteomes" id="UP000530412">
    <property type="component" value="Unassembled WGS sequence"/>
</dbReference>
<dbReference type="AlphaFoldDB" id="A0AA40SBJ1"/>
<evidence type="ECO:0000313" key="4">
    <source>
        <dbReference type="Proteomes" id="UP000530412"/>
    </source>
</evidence>
<feature type="transmembrane region" description="Helical" evidence="2">
    <location>
        <begin position="178"/>
        <end position="196"/>
    </location>
</feature>
<feature type="transmembrane region" description="Helical" evidence="2">
    <location>
        <begin position="12"/>
        <end position="34"/>
    </location>
</feature>
<dbReference type="EMBL" id="JACJIE010000003">
    <property type="protein sequence ID" value="MBA8943497.1"/>
    <property type="molecule type" value="Genomic_DNA"/>
</dbReference>
<feature type="compositionally biased region" description="Basic and acidic residues" evidence="1">
    <location>
        <begin position="226"/>
        <end position="235"/>
    </location>
</feature>
<protein>
    <submittedName>
        <fullName evidence="3">Uncharacterized protein</fullName>
    </submittedName>
</protein>
<gene>
    <name evidence="3" type="ORF">FHS33_001903</name>
</gene>